<dbReference type="EMBL" id="JAAKZI010000002">
    <property type="protein sequence ID" value="NGN82253.1"/>
    <property type="molecule type" value="Genomic_DNA"/>
</dbReference>
<evidence type="ECO:0000313" key="3">
    <source>
        <dbReference type="Proteomes" id="UP000479226"/>
    </source>
</evidence>
<evidence type="ECO:0000256" key="1">
    <source>
        <dbReference type="SAM" id="MobiDB-lite"/>
    </source>
</evidence>
<gene>
    <name evidence="2" type="ORF">G6N77_02065</name>
</gene>
<comment type="caution">
    <text evidence="2">The sequence shown here is derived from an EMBL/GenBank/DDBJ whole genome shotgun (WGS) entry which is preliminary data.</text>
</comment>
<dbReference type="Pfam" id="PF14435">
    <property type="entry name" value="SUKH-4"/>
    <property type="match status" value="1"/>
</dbReference>
<dbReference type="RefSeq" id="WP_165180341.1">
    <property type="nucleotide sequence ID" value="NZ_JAAKZI010000002.1"/>
</dbReference>
<feature type="compositionally biased region" description="Acidic residues" evidence="1">
    <location>
        <begin position="137"/>
        <end position="158"/>
    </location>
</feature>
<proteinExistence type="predicted"/>
<accession>A0ABX0D695</accession>
<sequence length="172" mass="18976">MNDSKIWAALEPLHPSALDDMPMDGNWLKPPFANDPSGRAIVCNDGDFQFVVVDRKRGSVLFVCEDDESVVASSLESFVKIVAAWGSIDRDAPGPEDDADFSEVKKSFEQQLKSLDPVAAGSNEFWALYTEELTSDDYVDIDDELDDDDDEEQETDTGDNDRPGADESFSLA</sequence>
<protein>
    <recommendedName>
        <fullName evidence="4">SUKH-4 family immunity protein</fullName>
    </recommendedName>
</protein>
<evidence type="ECO:0000313" key="2">
    <source>
        <dbReference type="EMBL" id="NGN82253.1"/>
    </source>
</evidence>
<dbReference type="Proteomes" id="UP000479226">
    <property type="component" value="Unassembled WGS sequence"/>
</dbReference>
<organism evidence="2 3">
    <name type="scientific">Arthrobacter silviterrae</name>
    <dbReference type="NCBI Taxonomy" id="2026658"/>
    <lineage>
        <taxon>Bacteria</taxon>
        <taxon>Bacillati</taxon>
        <taxon>Actinomycetota</taxon>
        <taxon>Actinomycetes</taxon>
        <taxon>Micrococcales</taxon>
        <taxon>Micrococcaceae</taxon>
        <taxon>Arthrobacter</taxon>
    </lineage>
</organism>
<reference evidence="2 3" key="1">
    <citation type="submission" date="2020-02" db="EMBL/GenBank/DDBJ databases">
        <title>Genome sequence of the type strain DSM 27180 of Arthrobacter silviterrae.</title>
        <authorList>
            <person name="Gao J."/>
            <person name="Sun J."/>
        </authorList>
    </citation>
    <scope>NUCLEOTIDE SEQUENCE [LARGE SCALE GENOMIC DNA]</scope>
    <source>
        <strain evidence="2 3">DSM 27180</strain>
    </source>
</reference>
<feature type="region of interest" description="Disordered" evidence="1">
    <location>
        <begin position="137"/>
        <end position="172"/>
    </location>
</feature>
<keyword evidence="3" id="KW-1185">Reference proteome</keyword>
<dbReference type="InterPro" id="IPR025851">
    <property type="entry name" value="SUKH-4"/>
</dbReference>
<evidence type="ECO:0008006" key="4">
    <source>
        <dbReference type="Google" id="ProtNLM"/>
    </source>
</evidence>
<name>A0ABX0D695_9MICC</name>